<dbReference type="EMBL" id="DTLI01000022">
    <property type="protein sequence ID" value="HHS51402.1"/>
    <property type="molecule type" value="Genomic_DNA"/>
</dbReference>
<organism evidence="2">
    <name type="scientific">candidate division WOR-3 bacterium</name>
    <dbReference type="NCBI Taxonomy" id="2052148"/>
    <lineage>
        <taxon>Bacteria</taxon>
        <taxon>Bacteria division WOR-3</taxon>
    </lineage>
</organism>
<comment type="caution">
    <text evidence="2">The sequence shown here is derived from an EMBL/GenBank/DDBJ whole genome shotgun (WGS) entry which is preliminary data.</text>
</comment>
<dbReference type="PROSITE" id="PS50910">
    <property type="entry name" value="HEPN"/>
    <property type="match status" value="1"/>
</dbReference>
<sequence length="138" mass="16234">MANESVLPLDWIKEAEKDINQVKIMLSAQDFGDAGFHLQQAVEKYLKAYLLAKGWELEKTHDLVKLINYAIKYNPKFEDFVSLCETVTEYYIEERYPFIIKSELTKVEIEENLERAKTLINRILDELGLSKKFNRENL</sequence>
<accession>A0A7C6ECJ7</accession>
<protein>
    <submittedName>
        <fullName evidence="2">HEPN domain-containing protein</fullName>
    </submittedName>
</protein>
<evidence type="ECO:0000313" key="2">
    <source>
        <dbReference type="EMBL" id="HHS51402.1"/>
    </source>
</evidence>
<dbReference type="SUPFAM" id="SSF81593">
    <property type="entry name" value="Nucleotidyltransferase substrate binding subunit/domain"/>
    <property type="match status" value="1"/>
</dbReference>
<feature type="domain" description="HEPN" evidence="1">
    <location>
        <begin position="12"/>
        <end position="119"/>
    </location>
</feature>
<dbReference type="Gene3D" id="1.20.120.330">
    <property type="entry name" value="Nucleotidyltransferases domain 2"/>
    <property type="match status" value="1"/>
</dbReference>
<dbReference type="InterPro" id="IPR007842">
    <property type="entry name" value="HEPN_dom"/>
</dbReference>
<name>A0A7C6ECJ7_UNCW3</name>
<dbReference type="Pfam" id="PF05168">
    <property type="entry name" value="HEPN"/>
    <property type="match status" value="1"/>
</dbReference>
<evidence type="ECO:0000259" key="1">
    <source>
        <dbReference type="PROSITE" id="PS50910"/>
    </source>
</evidence>
<proteinExistence type="predicted"/>
<reference evidence="2" key="1">
    <citation type="journal article" date="2020" name="mSystems">
        <title>Genome- and Community-Level Interaction Insights into Carbon Utilization and Element Cycling Functions of Hydrothermarchaeota in Hydrothermal Sediment.</title>
        <authorList>
            <person name="Zhou Z."/>
            <person name="Liu Y."/>
            <person name="Xu W."/>
            <person name="Pan J."/>
            <person name="Luo Z.H."/>
            <person name="Li M."/>
        </authorList>
    </citation>
    <scope>NUCLEOTIDE SEQUENCE [LARGE SCALE GENOMIC DNA]</scope>
    <source>
        <strain evidence="2">SpSt-876</strain>
    </source>
</reference>
<gene>
    <name evidence="2" type="ORF">ENW73_00840</name>
</gene>
<dbReference type="SMART" id="SM00748">
    <property type="entry name" value="HEPN"/>
    <property type="match status" value="1"/>
</dbReference>
<dbReference type="AlphaFoldDB" id="A0A7C6ECJ7"/>